<dbReference type="AlphaFoldDB" id="A0AAV8DIR1"/>
<proteinExistence type="inferred from homology"/>
<evidence type="ECO:0000259" key="5">
    <source>
        <dbReference type="Pfam" id="PF04690"/>
    </source>
</evidence>
<dbReference type="EMBL" id="JAMFTS010000004">
    <property type="protein sequence ID" value="KAJ4767774.1"/>
    <property type="molecule type" value="Genomic_DNA"/>
</dbReference>
<comment type="similarity">
    <text evidence="1">Belongs to the YABBY family.</text>
</comment>
<dbReference type="GO" id="GO:0045165">
    <property type="term" value="P:cell fate commitment"/>
    <property type="evidence" value="ECO:0007669"/>
    <property type="project" value="TreeGrafter"/>
</dbReference>
<dbReference type="SUPFAM" id="SSF47095">
    <property type="entry name" value="HMG-box"/>
    <property type="match status" value="1"/>
</dbReference>
<dbReference type="GO" id="GO:0005634">
    <property type="term" value="C:nucleus"/>
    <property type="evidence" value="ECO:0007669"/>
    <property type="project" value="TreeGrafter"/>
</dbReference>
<dbReference type="GO" id="GO:0008270">
    <property type="term" value="F:zinc ion binding"/>
    <property type="evidence" value="ECO:0007669"/>
    <property type="project" value="UniProtKB-KW"/>
</dbReference>
<gene>
    <name evidence="6" type="ORF">LUZ62_078149</name>
</gene>
<dbReference type="CDD" id="cd00084">
    <property type="entry name" value="HMG-box_SF"/>
    <property type="match status" value="1"/>
</dbReference>
<reference evidence="6" key="1">
    <citation type="submission" date="2022-08" db="EMBL/GenBank/DDBJ databases">
        <authorList>
            <person name="Marques A."/>
        </authorList>
    </citation>
    <scope>NUCLEOTIDE SEQUENCE</scope>
    <source>
        <strain evidence="6">RhyPub2mFocal</strain>
        <tissue evidence="6">Leaves</tissue>
    </source>
</reference>
<dbReference type="Pfam" id="PF04690">
    <property type="entry name" value="YABBY"/>
    <property type="match status" value="1"/>
</dbReference>
<keyword evidence="2" id="KW-0479">Metal-binding</keyword>
<dbReference type="GO" id="GO:0048366">
    <property type="term" value="P:leaf development"/>
    <property type="evidence" value="ECO:0007669"/>
    <property type="project" value="TreeGrafter"/>
</dbReference>
<evidence type="ECO:0000256" key="2">
    <source>
        <dbReference type="ARBA" id="ARBA00022723"/>
    </source>
</evidence>
<dbReference type="PANTHER" id="PTHR31675">
    <property type="entry name" value="PROTEIN YABBY 6-RELATED"/>
    <property type="match status" value="1"/>
</dbReference>
<dbReference type="Proteomes" id="UP001140206">
    <property type="component" value="Chromosome 4"/>
</dbReference>
<dbReference type="PANTHER" id="PTHR31675:SF1">
    <property type="entry name" value="PROTEIN CRABS CLAW"/>
    <property type="match status" value="1"/>
</dbReference>
<feature type="domain" description="YABBY protein C-terminal" evidence="5">
    <location>
        <begin position="52"/>
        <end position="104"/>
    </location>
</feature>
<evidence type="ECO:0000313" key="7">
    <source>
        <dbReference type="Proteomes" id="UP001140206"/>
    </source>
</evidence>
<evidence type="ECO:0000256" key="1">
    <source>
        <dbReference type="ARBA" id="ARBA00010325"/>
    </source>
</evidence>
<dbReference type="GO" id="GO:0010582">
    <property type="term" value="P:floral meristem determinacy"/>
    <property type="evidence" value="ECO:0007669"/>
    <property type="project" value="TreeGrafter"/>
</dbReference>
<evidence type="ECO:0000256" key="4">
    <source>
        <dbReference type="ARBA" id="ARBA00022833"/>
    </source>
</evidence>
<name>A0AAV8DIR1_9POAL</name>
<keyword evidence="7" id="KW-1185">Reference proteome</keyword>
<organism evidence="6 7">
    <name type="scientific">Rhynchospora pubera</name>
    <dbReference type="NCBI Taxonomy" id="906938"/>
    <lineage>
        <taxon>Eukaryota</taxon>
        <taxon>Viridiplantae</taxon>
        <taxon>Streptophyta</taxon>
        <taxon>Embryophyta</taxon>
        <taxon>Tracheophyta</taxon>
        <taxon>Spermatophyta</taxon>
        <taxon>Magnoliopsida</taxon>
        <taxon>Liliopsida</taxon>
        <taxon>Poales</taxon>
        <taxon>Cyperaceae</taxon>
        <taxon>Cyperoideae</taxon>
        <taxon>Rhynchosporeae</taxon>
        <taxon>Rhynchospora</taxon>
    </lineage>
</organism>
<dbReference type="InterPro" id="IPR036910">
    <property type="entry name" value="HMG_box_dom_sf"/>
</dbReference>
<dbReference type="InterPro" id="IPR056775">
    <property type="entry name" value="YABBY_C"/>
</dbReference>
<evidence type="ECO:0000313" key="6">
    <source>
        <dbReference type="EMBL" id="KAJ4767774.1"/>
    </source>
</evidence>
<protein>
    <submittedName>
        <fullName evidence="6">C2C2-YABBY transcription factor</fullName>
    </submittedName>
</protein>
<dbReference type="InterPro" id="IPR006780">
    <property type="entry name" value="YABBY"/>
</dbReference>
<accession>A0AAV8DIR1</accession>
<sequence length="126" mass="14371">MDNPIYTRAVCPNCKTALLTEIPFDMPKSCAVHCGCCQTIFPFNPDPDELQRITQIAADPEKKYRVPSSYDRFMREEIALINASKPDISPYEAFRMASKKWFKNDRGSPTLSSSDLSVQLLKKCRM</sequence>
<dbReference type="GO" id="GO:0048479">
    <property type="term" value="P:style development"/>
    <property type="evidence" value="ECO:0007669"/>
    <property type="project" value="TreeGrafter"/>
</dbReference>
<keyword evidence="3" id="KW-0863">Zinc-finger</keyword>
<evidence type="ECO:0000256" key="3">
    <source>
        <dbReference type="ARBA" id="ARBA00022771"/>
    </source>
</evidence>
<keyword evidence="4" id="KW-0862">Zinc</keyword>
<comment type="caution">
    <text evidence="6">The sequence shown here is derived from an EMBL/GenBank/DDBJ whole genome shotgun (WGS) entry which is preliminary data.</text>
</comment>